<dbReference type="PANTHER" id="PTHR13887:SF14">
    <property type="entry name" value="DISULFIDE BOND FORMATION PROTEIN D"/>
    <property type="match status" value="1"/>
</dbReference>
<keyword evidence="5" id="KW-0676">Redox-active center</keyword>
<dbReference type="EMBL" id="CP041153">
    <property type="protein sequence ID" value="QDF75629.1"/>
    <property type="molecule type" value="Genomic_DNA"/>
</dbReference>
<keyword evidence="2" id="KW-0732">Signal</keyword>
<evidence type="ECO:0000256" key="5">
    <source>
        <dbReference type="ARBA" id="ARBA00023284"/>
    </source>
</evidence>
<keyword evidence="3" id="KW-0560">Oxidoreductase</keyword>
<dbReference type="Pfam" id="PF13462">
    <property type="entry name" value="Thioredoxin_4"/>
    <property type="match status" value="1"/>
</dbReference>
<name>A0ABX5WMB8_9GAMM</name>
<dbReference type="InterPro" id="IPR036249">
    <property type="entry name" value="Thioredoxin-like_sf"/>
</dbReference>
<evidence type="ECO:0000259" key="7">
    <source>
        <dbReference type="PROSITE" id="PS51352"/>
    </source>
</evidence>
<feature type="compositionally biased region" description="Polar residues" evidence="6">
    <location>
        <begin position="63"/>
        <end position="76"/>
    </location>
</feature>
<proteinExistence type="inferred from homology"/>
<keyword evidence="9" id="KW-1185">Reference proteome</keyword>
<dbReference type="Gene3D" id="1.10.40.80">
    <property type="match status" value="1"/>
</dbReference>
<feature type="domain" description="Thioredoxin" evidence="7">
    <location>
        <begin position="66"/>
        <end position="257"/>
    </location>
</feature>
<evidence type="ECO:0000256" key="1">
    <source>
        <dbReference type="ARBA" id="ARBA00005791"/>
    </source>
</evidence>
<accession>A0ABX5WMB8</accession>
<gene>
    <name evidence="8" type="ORF">FGA12_10950</name>
</gene>
<evidence type="ECO:0000313" key="8">
    <source>
        <dbReference type="EMBL" id="QDF75629.1"/>
    </source>
</evidence>
<evidence type="ECO:0000256" key="4">
    <source>
        <dbReference type="ARBA" id="ARBA00023157"/>
    </source>
</evidence>
<dbReference type="PROSITE" id="PS51352">
    <property type="entry name" value="THIOREDOXIN_2"/>
    <property type="match status" value="1"/>
</dbReference>
<dbReference type="Proteomes" id="UP000318758">
    <property type="component" value="Chromosome"/>
</dbReference>
<evidence type="ECO:0000256" key="3">
    <source>
        <dbReference type="ARBA" id="ARBA00023002"/>
    </source>
</evidence>
<dbReference type="InterPro" id="IPR012336">
    <property type="entry name" value="Thioredoxin-like_fold"/>
</dbReference>
<feature type="region of interest" description="Disordered" evidence="6">
    <location>
        <begin position="63"/>
        <end position="84"/>
    </location>
</feature>
<dbReference type="RefSeq" id="WP_033539605.1">
    <property type="nucleotide sequence ID" value="NZ_CP041153.1"/>
</dbReference>
<dbReference type="Gene3D" id="3.40.30.10">
    <property type="entry name" value="Glutaredoxin"/>
    <property type="match status" value="1"/>
</dbReference>
<evidence type="ECO:0000313" key="9">
    <source>
        <dbReference type="Proteomes" id="UP000318758"/>
    </source>
</evidence>
<evidence type="ECO:0000256" key="6">
    <source>
        <dbReference type="SAM" id="MobiDB-lite"/>
    </source>
</evidence>
<organism evidence="8 9">
    <name type="scientific">Shewanella marisflavi</name>
    <dbReference type="NCBI Taxonomy" id="260364"/>
    <lineage>
        <taxon>Bacteria</taxon>
        <taxon>Pseudomonadati</taxon>
        <taxon>Pseudomonadota</taxon>
        <taxon>Gammaproteobacteria</taxon>
        <taxon>Alteromonadales</taxon>
        <taxon>Shewanellaceae</taxon>
        <taxon>Shewanella</taxon>
    </lineage>
</organism>
<comment type="similarity">
    <text evidence="1">Belongs to the thioredoxin family. DsbA subfamily.</text>
</comment>
<dbReference type="SUPFAM" id="SSF52833">
    <property type="entry name" value="Thioredoxin-like"/>
    <property type="match status" value="1"/>
</dbReference>
<dbReference type="PANTHER" id="PTHR13887">
    <property type="entry name" value="GLUTATHIONE S-TRANSFERASE KAPPA"/>
    <property type="match status" value="1"/>
</dbReference>
<protein>
    <submittedName>
        <fullName evidence="8">DsbA family protein</fullName>
    </submittedName>
</protein>
<evidence type="ECO:0000256" key="2">
    <source>
        <dbReference type="ARBA" id="ARBA00022729"/>
    </source>
</evidence>
<reference evidence="8 9" key="1">
    <citation type="submission" date="2019-06" db="EMBL/GenBank/DDBJ databases">
        <title>Complete genome of Shewanella marisflavi ECSMB14101, a mussel settlement-inducing bacterium isolated from East China Sea.</title>
        <authorList>
            <person name="Yang J."/>
            <person name="Liang X."/>
            <person name="Chang R."/>
            <person name="Peng L."/>
        </authorList>
    </citation>
    <scope>NUCLEOTIDE SEQUENCE [LARGE SCALE GENOMIC DNA]</scope>
    <source>
        <strain evidence="8 9">ECSMB14101</strain>
    </source>
</reference>
<sequence length="263" mass="29429">MPSIQSTVIVSLSLLFLSTGCQQKEDEKVHQELAYLKQEVGQLKQQVAIMSSQVKEIHAIAMQSQQPQHKTLPNQNDPDEQGKLPSLGAATAQVAIVEFSDYQCPYCKRYIDNTFAKIKANYIDKGKLKYITRDFPLGFHPKAKGAAIAANCAQQQEAYWPMREALFQNMRQLGDKLYQDTAMQLSLDMTKFATCLEDQTILAKIEQDIVYGSSVGIRGTPSFLIGKLENNRLIEPKLVVGAQSYQTFSALIDTLESKLTKTN</sequence>
<keyword evidence="4" id="KW-1015">Disulfide bond</keyword>
<dbReference type="InterPro" id="IPR013766">
    <property type="entry name" value="Thioredoxin_domain"/>
</dbReference>